<gene>
    <name evidence="9" type="ORF">JWV37_04805</name>
</gene>
<dbReference type="PANTHER" id="PTHR36838">
    <property type="entry name" value="AUXIN EFFLUX CARRIER FAMILY PROTEIN"/>
    <property type="match status" value="1"/>
</dbReference>
<proteinExistence type="inferred from homology"/>
<feature type="transmembrane region" description="Helical" evidence="8">
    <location>
        <begin position="194"/>
        <end position="212"/>
    </location>
</feature>
<organism evidence="9 10">
    <name type="scientific">Sulfurospirillum tamanense</name>
    <dbReference type="NCBI Taxonomy" id="2813362"/>
    <lineage>
        <taxon>Bacteria</taxon>
        <taxon>Pseudomonadati</taxon>
        <taxon>Campylobacterota</taxon>
        <taxon>Epsilonproteobacteria</taxon>
        <taxon>Campylobacterales</taxon>
        <taxon>Sulfurospirillaceae</taxon>
        <taxon>Sulfurospirillum</taxon>
    </lineage>
</organism>
<reference evidence="9" key="1">
    <citation type="submission" date="2021-02" db="EMBL/GenBank/DDBJ databases">
        <title>Sulfurospirillum tamanensis sp. nov.</title>
        <authorList>
            <person name="Frolova A."/>
            <person name="Merkel A."/>
            <person name="Slobodkin A."/>
        </authorList>
    </citation>
    <scope>NUCLEOTIDE SEQUENCE</scope>
    <source>
        <strain evidence="9">T05b</strain>
    </source>
</reference>
<dbReference type="Gene3D" id="1.20.1530.20">
    <property type="match status" value="1"/>
</dbReference>
<feature type="transmembrane region" description="Helical" evidence="8">
    <location>
        <begin position="224"/>
        <end position="247"/>
    </location>
</feature>
<sequence>MMTLFTALSPIFALIFIGYGLKRLHFPAEGFWPLLDKLTYYVLIPALLVHRLATASLENATDAAVMVKVVLGVLVLMSVVLMVLQFFIKFSGPVYSSVYQGVIRYNTYVYLALIDALYGDEGIVLAAFLITFVIPSINVLSVSTFGLYVNEGRFSFKSLGRSIVTNPLILACLLGGFLNFSTIGLPFVLEPIMALLGAPGIPLGLLSIGVGLRFRSLGTFKPDFWISSVGKLVVLPLMMAGACYVVGLEGLMRDIVVLFAAMPTAAAAYILARQMGGDVELMSTLITGQTLLAFGTISIVMSVLL</sequence>
<dbReference type="InterPro" id="IPR038770">
    <property type="entry name" value="Na+/solute_symporter_sf"/>
</dbReference>
<evidence type="ECO:0000256" key="8">
    <source>
        <dbReference type="SAM" id="Phobius"/>
    </source>
</evidence>
<keyword evidence="3" id="KW-0813">Transport</keyword>
<dbReference type="EMBL" id="JAFHKK010000007">
    <property type="protein sequence ID" value="MBN2964091.1"/>
    <property type="molecule type" value="Genomic_DNA"/>
</dbReference>
<feature type="transmembrane region" description="Helical" evidence="8">
    <location>
        <begin position="123"/>
        <end position="148"/>
    </location>
</feature>
<accession>A0ABS2WQY8</accession>
<comment type="subcellular location">
    <subcellularLocation>
        <location evidence="1">Cell membrane</location>
        <topology evidence="1">Multi-pass membrane protein</topology>
    </subcellularLocation>
</comment>
<protein>
    <submittedName>
        <fullName evidence="9">AEC family transporter</fullName>
    </submittedName>
</protein>
<comment type="caution">
    <text evidence="9">The sequence shown here is derived from an EMBL/GenBank/DDBJ whole genome shotgun (WGS) entry which is preliminary data.</text>
</comment>
<dbReference type="Proteomes" id="UP000703590">
    <property type="component" value="Unassembled WGS sequence"/>
</dbReference>
<evidence type="ECO:0000256" key="2">
    <source>
        <dbReference type="ARBA" id="ARBA00010145"/>
    </source>
</evidence>
<evidence type="ECO:0000313" key="9">
    <source>
        <dbReference type="EMBL" id="MBN2964091.1"/>
    </source>
</evidence>
<dbReference type="RefSeq" id="WP_205458639.1">
    <property type="nucleotide sequence ID" value="NZ_JAFHKK010000007.1"/>
</dbReference>
<evidence type="ECO:0000256" key="7">
    <source>
        <dbReference type="ARBA" id="ARBA00023136"/>
    </source>
</evidence>
<keyword evidence="10" id="KW-1185">Reference proteome</keyword>
<dbReference type="PANTHER" id="PTHR36838:SF4">
    <property type="entry name" value="AUXIN EFFLUX CARRIER FAMILY PROTEIN"/>
    <property type="match status" value="1"/>
</dbReference>
<keyword evidence="6 8" id="KW-1133">Transmembrane helix</keyword>
<dbReference type="Pfam" id="PF03547">
    <property type="entry name" value="Mem_trans"/>
    <property type="match status" value="1"/>
</dbReference>
<evidence type="ECO:0000256" key="1">
    <source>
        <dbReference type="ARBA" id="ARBA00004651"/>
    </source>
</evidence>
<evidence type="ECO:0000256" key="6">
    <source>
        <dbReference type="ARBA" id="ARBA00022989"/>
    </source>
</evidence>
<keyword evidence="7 8" id="KW-0472">Membrane</keyword>
<keyword evidence="4" id="KW-1003">Cell membrane</keyword>
<reference evidence="9" key="2">
    <citation type="submission" date="2021-02" db="EMBL/GenBank/DDBJ databases">
        <authorList>
            <person name="Merkel A.Y."/>
        </authorList>
    </citation>
    <scope>NUCLEOTIDE SEQUENCE</scope>
    <source>
        <strain evidence="9">T05b</strain>
    </source>
</reference>
<feature type="transmembrane region" description="Helical" evidence="8">
    <location>
        <begin position="168"/>
        <end position="188"/>
    </location>
</feature>
<keyword evidence="5 8" id="KW-0812">Transmembrane</keyword>
<comment type="similarity">
    <text evidence="2">Belongs to the auxin efflux carrier (TC 2.A.69) family.</text>
</comment>
<evidence type="ECO:0000256" key="4">
    <source>
        <dbReference type="ARBA" id="ARBA00022475"/>
    </source>
</evidence>
<evidence type="ECO:0000256" key="5">
    <source>
        <dbReference type="ARBA" id="ARBA00022692"/>
    </source>
</evidence>
<dbReference type="InterPro" id="IPR004776">
    <property type="entry name" value="Mem_transp_PIN-like"/>
</dbReference>
<feature type="transmembrane region" description="Helical" evidence="8">
    <location>
        <begin position="38"/>
        <end position="57"/>
    </location>
</feature>
<evidence type="ECO:0000313" key="10">
    <source>
        <dbReference type="Proteomes" id="UP000703590"/>
    </source>
</evidence>
<feature type="transmembrane region" description="Helical" evidence="8">
    <location>
        <begin position="69"/>
        <end position="88"/>
    </location>
</feature>
<evidence type="ECO:0000256" key="3">
    <source>
        <dbReference type="ARBA" id="ARBA00022448"/>
    </source>
</evidence>
<name>A0ABS2WQY8_9BACT</name>
<feature type="transmembrane region" description="Helical" evidence="8">
    <location>
        <begin position="284"/>
        <end position="304"/>
    </location>
</feature>
<feature type="transmembrane region" description="Helical" evidence="8">
    <location>
        <begin position="253"/>
        <end position="272"/>
    </location>
</feature>